<dbReference type="GO" id="GO:0016020">
    <property type="term" value="C:membrane"/>
    <property type="evidence" value="ECO:0007669"/>
    <property type="project" value="UniProtKB-SubCell"/>
</dbReference>
<comment type="caution">
    <text evidence="8">The sequence shown here is derived from an EMBL/GenBank/DDBJ whole genome shotgun (WGS) entry which is preliminary data.</text>
</comment>
<keyword evidence="5" id="KW-1133">Transmembrane helix</keyword>
<gene>
    <name evidence="8" type="ORF">ACEWY4_017304</name>
</gene>
<keyword evidence="6" id="KW-0732">Signal</keyword>
<organism evidence="8 9">
    <name type="scientific">Coilia grayii</name>
    <name type="common">Gray's grenadier anchovy</name>
    <dbReference type="NCBI Taxonomy" id="363190"/>
    <lineage>
        <taxon>Eukaryota</taxon>
        <taxon>Metazoa</taxon>
        <taxon>Chordata</taxon>
        <taxon>Craniata</taxon>
        <taxon>Vertebrata</taxon>
        <taxon>Euteleostomi</taxon>
        <taxon>Actinopterygii</taxon>
        <taxon>Neopterygii</taxon>
        <taxon>Teleostei</taxon>
        <taxon>Clupei</taxon>
        <taxon>Clupeiformes</taxon>
        <taxon>Clupeoidei</taxon>
        <taxon>Engraulidae</taxon>
        <taxon>Coilinae</taxon>
        <taxon>Coilia</taxon>
    </lineage>
</organism>
<dbReference type="InterPro" id="IPR013106">
    <property type="entry name" value="Ig_V-set"/>
</dbReference>
<evidence type="ECO:0000259" key="7">
    <source>
        <dbReference type="SMART" id="SM00409"/>
    </source>
</evidence>
<protein>
    <recommendedName>
        <fullName evidence="7">Immunoglobulin domain-containing protein</fullName>
    </recommendedName>
</protein>
<dbReference type="AlphaFoldDB" id="A0ABD1JHX0"/>
<evidence type="ECO:0000256" key="2">
    <source>
        <dbReference type="ARBA" id="ARBA00022692"/>
    </source>
</evidence>
<dbReference type="EMBL" id="JBHFQA010000015">
    <property type="protein sequence ID" value="KAL2086245.1"/>
    <property type="molecule type" value="Genomic_DNA"/>
</dbReference>
<evidence type="ECO:0000256" key="4">
    <source>
        <dbReference type="SAM" id="MobiDB-lite"/>
    </source>
</evidence>
<dbReference type="InterPro" id="IPR013783">
    <property type="entry name" value="Ig-like_fold"/>
</dbReference>
<name>A0ABD1JHX0_9TELE</name>
<feature type="chain" id="PRO_5044846471" description="Immunoglobulin domain-containing protein" evidence="6">
    <location>
        <begin position="20"/>
        <end position="319"/>
    </location>
</feature>
<comment type="subcellular location">
    <subcellularLocation>
        <location evidence="1">Membrane</location>
    </subcellularLocation>
</comment>
<dbReference type="Pfam" id="PF07686">
    <property type="entry name" value="V-set"/>
    <property type="match status" value="1"/>
</dbReference>
<dbReference type="SUPFAM" id="SSF48726">
    <property type="entry name" value="Immunoglobulin"/>
    <property type="match status" value="1"/>
</dbReference>
<evidence type="ECO:0000256" key="3">
    <source>
        <dbReference type="ARBA" id="ARBA00023136"/>
    </source>
</evidence>
<sequence length="319" mass="33994">MRLYLIISCVLSVLGGVKAEPISVTATEGDNADIHCSAALAHGNDKYFCKDPCEDDHHVLVATKKHAQPPGKYSLADHGSGSFTVTIYHVEFNDSGTYYCGVDRSLKDTFTKVILDVIEDVDDGTDPPISVRPSPSPSSNKKNELHMSKGKSGILVYIGVGLAVMLFVLVLCLAMLHRATGRKRRESAAAPTGHASTAGRGNNQQVLCNYAEVTIAPGNKANTGTRYSQQVQCDYADIIPAKRSSVRAPVTSDSSAIYSNVPPQLSNQRCRSVASGEEESLQYATVRFTEPTPGGANAQGSSVGSGREGVVIYSTVNLQ</sequence>
<feature type="transmembrane region" description="Helical" evidence="5">
    <location>
        <begin position="154"/>
        <end position="176"/>
    </location>
</feature>
<dbReference type="PANTHER" id="PTHR11860:SF118">
    <property type="entry name" value="CMRF35-LIKE MOLECULE 3-RELATED"/>
    <property type="match status" value="1"/>
</dbReference>
<evidence type="ECO:0000313" key="9">
    <source>
        <dbReference type="Proteomes" id="UP001591681"/>
    </source>
</evidence>
<keyword evidence="2 5" id="KW-0812">Transmembrane</keyword>
<evidence type="ECO:0000256" key="1">
    <source>
        <dbReference type="ARBA" id="ARBA00004370"/>
    </source>
</evidence>
<feature type="signal peptide" evidence="6">
    <location>
        <begin position="1"/>
        <end position="19"/>
    </location>
</feature>
<dbReference type="InterPro" id="IPR050671">
    <property type="entry name" value="CD300_family_receptors"/>
</dbReference>
<dbReference type="PANTHER" id="PTHR11860">
    <property type="entry name" value="POLYMERIC-IMMUNOGLOBULIN RECEPTOR"/>
    <property type="match status" value="1"/>
</dbReference>
<evidence type="ECO:0000313" key="8">
    <source>
        <dbReference type="EMBL" id="KAL2086245.1"/>
    </source>
</evidence>
<dbReference type="InterPro" id="IPR003599">
    <property type="entry name" value="Ig_sub"/>
</dbReference>
<dbReference type="InterPro" id="IPR036179">
    <property type="entry name" value="Ig-like_dom_sf"/>
</dbReference>
<feature type="compositionally biased region" description="Low complexity" evidence="4">
    <location>
        <begin position="127"/>
        <end position="139"/>
    </location>
</feature>
<keyword evidence="3 5" id="KW-0472">Membrane</keyword>
<evidence type="ECO:0000256" key="5">
    <source>
        <dbReference type="SAM" id="Phobius"/>
    </source>
</evidence>
<dbReference type="SMART" id="SM00409">
    <property type="entry name" value="IG"/>
    <property type="match status" value="1"/>
</dbReference>
<keyword evidence="9" id="KW-1185">Reference proteome</keyword>
<proteinExistence type="predicted"/>
<dbReference type="Proteomes" id="UP001591681">
    <property type="component" value="Unassembled WGS sequence"/>
</dbReference>
<feature type="domain" description="Immunoglobulin" evidence="7">
    <location>
        <begin position="21"/>
        <end position="118"/>
    </location>
</feature>
<reference evidence="8 9" key="1">
    <citation type="submission" date="2024-09" db="EMBL/GenBank/DDBJ databases">
        <title>A chromosome-level genome assembly of Gray's grenadier anchovy, Coilia grayii.</title>
        <authorList>
            <person name="Fu Z."/>
        </authorList>
    </citation>
    <scope>NUCLEOTIDE SEQUENCE [LARGE SCALE GENOMIC DNA]</scope>
    <source>
        <strain evidence="8">G4</strain>
        <tissue evidence="8">Muscle</tissue>
    </source>
</reference>
<dbReference type="Gene3D" id="2.60.40.10">
    <property type="entry name" value="Immunoglobulins"/>
    <property type="match status" value="1"/>
</dbReference>
<accession>A0ABD1JHX0</accession>
<evidence type="ECO:0000256" key="6">
    <source>
        <dbReference type="SAM" id="SignalP"/>
    </source>
</evidence>
<feature type="region of interest" description="Disordered" evidence="4">
    <location>
        <begin position="124"/>
        <end position="145"/>
    </location>
</feature>